<proteinExistence type="predicted"/>
<reference evidence="1" key="1">
    <citation type="submission" date="2018-05" db="EMBL/GenBank/DDBJ databases">
        <authorList>
            <person name="Lanie J.A."/>
            <person name="Ng W.-L."/>
            <person name="Kazmierczak K.M."/>
            <person name="Andrzejewski T.M."/>
            <person name="Davidsen T.M."/>
            <person name="Wayne K.J."/>
            <person name="Tettelin H."/>
            <person name="Glass J.I."/>
            <person name="Rusch D."/>
            <person name="Podicherti R."/>
            <person name="Tsui H.-C.T."/>
            <person name="Winkler M.E."/>
        </authorList>
    </citation>
    <scope>NUCLEOTIDE SEQUENCE</scope>
</reference>
<sequence>MQESPFFLTVRGLSEQLSSGAISSVELTQAYLDRADELDVPPFELPNEPRSDHEGKLATMVTIAREQALE</sequence>
<gene>
    <name evidence="1" type="ORF">METZ01_LOCUS490046</name>
</gene>
<evidence type="ECO:0000313" key="1">
    <source>
        <dbReference type="EMBL" id="SVE37192.1"/>
    </source>
</evidence>
<accession>A0A383CYC5</accession>
<dbReference type="AlphaFoldDB" id="A0A383CYC5"/>
<dbReference type="Gene3D" id="3.90.1300.10">
    <property type="entry name" value="Amidase signature (AS) domain"/>
    <property type="match status" value="1"/>
</dbReference>
<dbReference type="EMBL" id="UINC01212735">
    <property type="protein sequence ID" value="SVE37192.1"/>
    <property type="molecule type" value="Genomic_DNA"/>
</dbReference>
<dbReference type="InterPro" id="IPR036928">
    <property type="entry name" value="AS_sf"/>
</dbReference>
<evidence type="ECO:0008006" key="2">
    <source>
        <dbReference type="Google" id="ProtNLM"/>
    </source>
</evidence>
<feature type="non-terminal residue" evidence="1">
    <location>
        <position position="70"/>
    </location>
</feature>
<organism evidence="1">
    <name type="scientific">marine metagenome</name>
    <dbReference type="NCBI Taxonomy" id="408172"/>
    <lineage>
        <taxon>unclassified sequences</taxon>
        <taxon>metagenomes</taxon>
        <taxon>ecological metagenomes</taxon>
    </lineage>
</organism>
<name>A0A383CYC5_9ZZZZ</name>
<protein>
    <recommendedName>
        <fullName evidence="2">Amidase domain-containing protein</fullName>
    </recommendedName>
</protein>